<dbReference type="AlphaFoldDB" id="A0A0K2SZL1"/>
<organism evidence="1">
    <name type="scientific">Lepeophtheirus salmonis</name>
    <name type="common">Salmon louse</name>
    <name type="synonym">Caligus salmonis</name>
    <dbReference type="NCBI Taxonomy" id="72036"/>
    <lineage>
        <taxon>Eukaryota</taxon>
        <taxon>Metazoa</taxon>
        <taxon>Ecdysozoa</taxon>
        <taxon>Arthropoda</taxon>
        <taxon>Crustacea</taxon>
        <taxon>Multicrustacea</taxon>
        <taxon>Hexanauplia</taxon>
        <taxon>Copepoda</taxon>
        <taxon>Siphonostomatoida</taxon>
        <taxon>Caligidae</taxon>
        <taxon>Lepeophtheirus</taxon>
    </lineage>
</organism>
<sequence>MDVRGLAWAVYFNSFGPSLAFLTEPFFFFTVSNLLTEKTVVLETPDYLYCVLMVATRKMFFSAINS</sequence>
<dbReference type="EMBL" id="HACA01001614">
    <property type="protein sequence ID" value="CDW18975.1"/>
    <property type="molecule type" value="Transcribed_RNA"/>
</dbReference>
<accession>A0A0K2SZL1</accession>
<protein>
    <submittedName>
        <fullName evidence="1">Uncharacterized protein</fullName>
    </submittedName>
</protein>
<reference evidence="1" key="1">
    <citation type="submission" date="2014-05" db="EMBL/GenBank/DDBJ databases">
        <authorList>
            <person name="Chronopoulou M."/>
        </authorList>
    </citation>
    <scope>NUCLEOTIDE SEQUENCE</scope>
    <source>
        <tissue evidence="1">Whole organism</tissue>
    </source>
</reference>
<name>A0A0K2SZL1_LEPSM</name>
<evidence type="ECO:0000313" key="1">
    <source>
        <dbReference type="EMBL" id="CDW18975.1"/>
    </source>
</evidence>
<proteinExistence type="predicted"/>